<keyword evidence="3" id="KW-0813">Transport</keyword>
<evidence type="ECO:0000256" key="10">
    <source>
        <dbReference type="ARBA" id="ARBA00023114"/>
    </source>
</evidence>
<evidence type="ECO:0000256" key="14">
    <source>
        <dbReference type="ARBA" id="ARBA00023288"/>
    </source>
</evidence>
<gene>
    <name evidence="18" type="ORF">C41B8_07397</name>
</gene>
<keyword evidence="8" id="KW-0625">Polysaccharide transport</keyword>
<evidence type="ECO:0000256" key="8">
    <source>
        <dbReference type="ARBA" id="ARBA00023047"/>
    </source>
</evidence>
<dbReference type="PANTHER" id="PTHR33619:SF3">
    <property type="entry name" value="POLYSACCHARIDE EXPORT PROTEIN GFCE-RELATED"/>
    <property type="match status" value="1"/>
</dbReference>
<dbReference type="PATRIC" id="fig|1304275.5.peg.1511"/>
<accession>A0A084IMB9</accession>
<evidence type="ECO:0000256" key="5">
    <source>
        <dbReference type="ARBA" id="ARBA00022597"/>
    </source>
</evidence>
<evidence type="ECO:0000256" key="12">
    <source>
        <dbReference type="ARBA" id="ARBA00023139"/>
    </source>
</evidence>
<dbReference type="EMBL" id="APNK01000008">
    <property type="protein sequence ID" value="KEZ77853.1"/>
    <property type="molecule type" value="Genomic_DNA"/>
</dbReference>
<evidence type="ECO:0000256" key="4">
    <source>
        <dbReference type="ARBA" id="ARBA00022452"/>
    </source>
</evidence>
<dbReference type="GO" id="GO:0006811">
    <property type="term" value="P:monoatomic ion transport"/>
    <property type="evidence" value="ECO:0007669"/>
    <property type="project" value="UniProtKB-KW"/>
</dbReference>
<keyword evidence="13" id="KW-0998">Cell outer membrane</keyword>
<dbReference type="PANTHER" id="PTHR33619">
    <property type="entry name" value="POLYSACCHARIDE EXPORT PROTEIN GFCE-RELATED"/>
    <property type="match status" value="1"/>
</dbReference>
<keyword evidence="19" id="KW-1185">Reference proteome</keyword>
<dbReference type="Proteomes" id="UP000028302">
    <property type="component" value="Unassembled WGS sequence"/>
</dbReference>
<dbReference type="Pfam" id="PF22461">
    <property type="entry name" value="SLBB_2"/>
    <property type="match status" value="1"/>
</dbReference>
<dbReference type="PROSITE" id="PS51257">
    <property type="entry name" value="PROKAR_LIPOPROTEIN"/>
    <property type="match status" value="1"/>
</dbReference>
<name>A0A084IMB9_SALHC</name>
<comment type="similarity">
    <text evidence="2">Belongs to the BexD/CtrA/VexA family.</text>
</comment>
<evidence type="ECO:0000256" key="2">
    <source>
        <dbReference type="ARBA" id="ARBA00009450"/>
    </source>
</evidence>
<keyword evidence="5" id="KW-0762">Sugar transport</keyword>
<evidence type="ECO:0000256" key="7">
    <source>
        <dbReference type="ARBA" id="ARBA00022729"/>
    </source>
</evidence>
<evidence type="ECO:0000256" key="13">
    <source>
        <dbReference type="ARBA" id="ARBA00023237"/>
    </source>
</evidence>
<dbReference type="NCBIfam" id="TIGR03027">
    <property type="entry name" value="pepcterm_export"/>
    <property type="match status" value="1"/>
</dbReference>
<dbReference type="InterPro" id="IPR017477">
    <property type="entry name" value="PEP-CTERM_polysacc_export"/>
</dbReference>
<keyword evidence="14" id="KW-0449">Lipoprotein</keyword>
<dbReference type="STRING" id="1304275.C41B8_07397"/>
<keyword evidence="11" id="KW-0472">Membrane</keyword>
<dbReference type="eggNOG" id="COG1596">
    <property type="taxonomic scope" value="Bacteria"/>
</dbReference>
<keyword evidence="9" id="KW-0406">Ion transport</keyword>
<keyword evidence="12" id="KW-0564">Palmitate</keyword>
<dbReference type="GO" id="GO:0015288">
    <property type="term" value="F:porin activity"/>
    <property type="evidence" value="ECO:0007669"/>
    <property type="project" value="UniProtKB-KW"/>
</dbReference>
<evidence type="ECO:0000259" key="17">
    <source>
        <dbReference type="Pfam" id="PF22461"/>
    </source>
</evidence>
<dbReference type="GO" id="GO:0046930">
    <property type="term" value="C:pore complex"/>
    <property type="evidence" value="ECO:0007669"/>
    <property type="project" value="UniProtKB-KW"/>
</dbReference>
<evidence type="ECO:0000256" key="1">
    <source>
        <dbReference type="ARBA" id="ARBA00004571"/>
    </source>
</evidence>
<protein>
    <submittedName>
        <fullName evidence="18">Polysaccharide export protein</fullName>
    </submittedName>
</protein>
<evidence type="ECO:0000256" key="6">
    <source>
        <dbReference type="ARBA" id="ARBA00022692"/>
    </source>
</evidence>
<evidence type="ECO:0000256" key="3">
    <source>
        <dbReference type="ARBA" id="ARBA00022448"/>
    </source>
</evidence>
<feature type="domain" description="Polysaccharide export protein N-terminal" evidence="16">
    <location>
        <begin position="35"/>
        <end position="110"/>
    </location>
</feature>
<evidence type="ECO:0000256" key="15">
    <source>
        <dbReference type="SAM" id="SignalP"/>
    </source>
</evidence>
<feature type="domain" description="SLBB" evidence="17">
    <location>
        <begin position="119"/>
        <end position="198"/>
    </location>
</feature>
<keyword evidence="7 15" id="KW-0732">Signal</keyword>
<keyword evidence="6" id="KW-0812">Transmembrane</keyword>
<dbReference type="Pfam" id="PF02563">
    <property type="entry name" value="Poly_export"/>
    <property type="match status" value="1"/>
</dbReference>
<keyword evidence="4" id="KW-1134">Transmembrane beta strand</keyword>
<dbReference type="GO" id="GO:0015159">
    <property type="term" value="F:polysaccharide transmembrane transporter activity"/>
    <property type="evidence" value="ECO:0007669"/>
    <property type="project" value="InterPro"/>
</dbReference>
<keyword evidence="10" id="KW-0626">Porin</keyword>
<reference evidence="18 19" key="1">
    <citation type="submission" date="2013-03" db="EMBL/GenBank/DDBJ databases">
        <title>Salinisphaera hydrothermalis C41B8 Genome Sequencing.</title>
        <authorList>
            <person name="Li C."/>
            <person name="Lai Q."/>
            <person name="Shao Z."/>
        </authorList>
    </citation>
    <scope>NUCLEOTIDE SEQUENCE [LARGE SCALE GENOMIC DNA]</scope>
    <source>
        <strain evidence="18 19">C41B8</strain>
    </source>
</reference>
<evidence type="ECO:0000259" key="16">
    <source>
        <dbReference type="Pfam" id="PF02563"/>
    </source>
</evidence>
<proteinExistence type="inferred from homology"/>
<dbReference type="InterPro" id="IPR049712">
    <property type="entry name" value="Poly_export"/>
</dbReference>
<dbReference type="Gene3D" id="3.10.560.10">
    <property type="entry name" value="Outer membrane lipoprotein wza domain like"/>
    <property type="match status" value="1"/>
</dbReference>
<evidence type="ECO:0000256" key="11">
    <source>
        <dbReference type="ARBA" id="ARBA00023136"/>
    </source>
</evidence>
<evidence type="ECO:0000313" key="18">
    <source>
        <dbReference type="EMBL" id="KEZ77853.1"/>
    </source>
</evidence>
<comment type="caution">
    <text evidence="18">The sequence shown here is derived from an EMBL/GenBank/DDBJ whole genome shotgun (WGS) entry which is preliminary data.</text>
</comment>
<sequence length="203" mass="22248">MVQNRFFLTWVLAILAVCFVAGCASAPPKVLQGQAPDSAYRIGPGDQLQIYVRNNPDLSMSVPVRPDGKISIPLVQSMQASDKTPKQLASDLQNALSAYVRDPRVTVIVTQFHGTYADQVRVVGEATRPQSMPYRTGMTLLDVMINVGGLTQFAAGNRAKLVRHENGQTKTFNVDIQDLLNGDIKDNVPVHPGDVIIIPRTYF</sequence>
<feature type="chain" id="PRO_5001776526" evidence="15">
    <location>
        <begin position="27"/>
        <end position="203"/>
    </location>
</feature>
<dbReference type="AlphaFoldDB" id="A0A084IMB9"/>
<dbReference type="InterPro" id="IPR003715">
    <property type="entry name" value="Poly_export_N"/>
</dbReference>
<dbReference type="GO" id="GO:0009279">
    <property type="term" value="C:cell outer membrane"/>
    <property type="evidence" value="ECO:0007669"/>
    <property type="project" value="UniProtKB-SubCell"/>
</dbReference>
<organism evidence="18 19">
    <name type="scientific">Salinisphaera hydrothermalis (strain C41B8)</name>
    <dbReference type="NCBI Taxonomy" id="1304275"/>
    <lineage>
        <taxon>Bacteria</taxon>
        <taxon>Pseudomonadati</taxon>
        <taxon>Pseudomonadota</taxon>
        <taxon>Gammaproteobacteria</taxon>
        <taxon>Salinisphaerales</taxon>
        <taxon>Salinisphaeraceae</taxon>
        <taxon>Salinisphaera</taxon>
    </lineage>
</organism>
<comment type="subcellular location">
    <subcellularLocation>
        <location evidence="1">Cell outer membrane</location>
        <topology evidence="1">Multi-pass membrane protein</topology>
    </subcellularLocation>
</comment>
<dbReference type="InterPro" id="IPR054765">
    <property type="entry name" value="SLBB_dom"/>
</dbReference>
<dbReference type="RefSeq" id="WP_037336223.1">
    <property type="nucleotide sequence ID" value="NZ_APNK01000008.1"/>
</dbReference>
<evidence type="ECO:0000313" key="19">
    <source>
        <dbReference type="Proteomes" id="UP000028302"/>
    </source>
</evidence>
<evidence type="ECO:0000256" key="9">
    <source>
        <dbReference type="ARBA" id="ARBA00023065"/>
    </source>
</evidence>
<feature type="signal peptide" evidence="15">
    <location>
        <begin position="1"/>
        <end position="26"/>
    </location>
</feature>